<dbReference type="EMBL" id="BLSA01000807">
    <property type="protein sequence ID" value="GFP33916.1"/>
    <property type="molecule type" value="Genomic_DNA"/>
</dbReference>
<gene>
    <name evidence="1" type="ORF">HKBW3S42_02255</name>
</gene>
<evidence type="ECO:0000313" key="1">
    <source>
        <dbReference type="EMBL" id="GFP33916.1"/>
    </source>
</evidence>
<name>A0A6V8PSF1_9ACTN</name>
<accession>A0A6V8PSF1</accession>
<feature type="non-terminal residue" evidence="1">
    <location>
        <position position="1"/>
    </location>
</feature>
<organism evidence="1 2">
    <name type="scientific">Candidatus Hakubella thermalkaliphila</name>
    <dbReference type="NCBI Taxonomy" id="2754717"/>
    <lineage>
        <taxon>Bacteria</taxon>
        <taxon>Bacillati</taxon>
        <taxon>Actinomycetota</taxon>
        <taxon>Actinomycetota incertae sedis</taxon>
        <taxon>Candidatus Hakubellales</taxon>
        <taxon>Candidatus Hakubellaceae</taxon>
        <taxon>Candidatus Hakubella</taxon>
    </lineage>
</organism>
<dbReference type="AlphaFoldDB" id="A0A6V8PSF1"/>
<sequence>FLWSQPGWLEQDMIRNDDLSNIVQYAASSQSLQIFFGESD</sequence>
<evidence type="ECO:0000313" key="2">
    <source>
        <dbReference type="Proteomes" id="UP000568877"/>
    </source>
</evidence>
<comment type="caution">
    <text evidence="1">The sequence shown here is derived from an EMBL/GenBank/DDBJ whole genome shotgun (WGS) entry which is preliminary data.</text>
</comment>
<proteinExistence type="predicted"/>
<reference evidence="1 2" key="1">
    <citation type="journal article" date="2020" name="Front. Microbiol.">
        <title>Single-cell genomics of novel Actinobacteria with the Wood-Ljungdahl pathway discovered in a serpentinizing system.</title>
        <authorList>
            <person name="Merino N."/>
            <person name="Kawai M."/>
            <person name="Boyd E.S."/>
            <person name="Colman D.R."/>
            <person name="McGlynn S.E."/>
            <person name="Nealson K.H."/>
            <person name="Kurokawa K."/>
            <person name="Hongoh Y."/>
        </authorList>
    </citation>
    <scope>NUCLEOTIDE SEQUENCE [LARGE SCALE GENOMIC DNA]</scope>
    <source>
        <strain evidence="1 2">S42</strain>
    </source>
</reference>
<dbReference type="Proteomes" id="UP000568877">
    <property type="component" value="Unassembled WGS sequence"/>
</dbReference>
<protein>
    <submittedName>
        <fullName evidence="1">Uncharacterized protein</fullName>
    </submittedName>
</protein>